<protein>
    <submittedName>
        <fullName evidence="2">Uncharacterized protein</fullName>
    </submittedName>
</protein>
<feature type="non-terminal residue" evidence="2">
    <location>
        <position position="1"/>
    </location>
</feature>
<proteinExistence type="predicted"/>
<dbReference type="Proteomes" id="UP000886744">
    <property type="component" value="Unassembled WGS sequence"/>
</dbReference>
<sequence length="120" mass="13653">EAIKFEINGNDVDANDSPFTLGSGTYKTIEEFYNAWVDQLKIDLADAQKTLSERQEDLECMLAANGDPMEEAVRIAERDLEQAQQDYDIALQQFNYWNEMMNQMLAALLGNEEVPENPEA</sequence>
<comment type="caution">
    <text evidence="2">The sequence shown here is derived from an EMBL/GenBank/DDBJ whole genome shotgun (WGS) entry which is preliminary data.</text>
</comment>
<accession>A0A9D1E2C1</accession>
<feature type="coiled-coil region" evidence="1">
    <location>
        <begin position="37"/>
        <end position="93"/>
    </location>
</feature>
<keyword evidence="1" id="KW-0175">Coiled coil</keyword>
<dbReference type="AlphaFoldDB" id="A0A9D1E2C1"/>
<evidence type="ECO:0000313" key="3">
    <source>
        <dbReference type="Proteomes" id="UP000886744"/>
    </source>
</evidence>
<organism evidence="2 3">
    <name type="scientific">Candidatus Coprenecus avistercoris</name>
    <dbReference type="NCBI Taxonomy" id="2840730"/>
    <lineage>
        <taxon>Bacteria</taxon>
        <taxon>Pseudomonadati</taxon>
        <taxon>Bacteroidota</taxon>
        <taxon>Bacteroidia</taxon>
        <taxon>Bacteroidales</taxon>
        <taxon>Rikenellaceae</taxon>
        <taxon>Rikenellaceae incertae sedis</taxon>
        <taxon>Candidatus Coprenecus</taxon>
    </lineage>
</organism>
<name>A0A9D1E2C1_9BACT</name>
<reference evidence="2" key="2">
    <citation type="journal article" date="2021" name="PeerJ">
        <title>Extensive microbial diversity within the chicken gut microbiome revealed by metagenomics and culture.</title>
        <authorList>
            <person name="Gilroy R."/>
            <person name="Ravi A."/>
            <person name="Getino M."/>
            <person name="Pursley I."/>
            <person name="Horton D.L."/>
            <person name="Alikhan N.F."/>
            <person name="Baker D."/>
            <person name="Gharbi K."/>
            <person name="Hall N."/>
            <person name="Watson M."/>
            <person name="Adriaenssens E.M."/>
            <person name="Foster-Nyarko E."/>
            <person name="Jarju S."/>
            <person name="Secka A."/>
            <person name="Antonio M."/>
            <person name="Oren A."/>
            <person name="Chaudhuri R.R."/>
            <person name="La Ragione R."/>
            <person name="Hildebrand F."/>
            <person name="Pallen M.J."/>
        </authorList>
    </citation>
    <scope>NUCLEOTIDE SEQUENCE</scope>
    <source>
        <strain evidence="2">ChiHjej13B12-12457</strain>
    </source>
</reference>
<dbReference type="EMBL" id="DVHI01000096">
    <property type="protein sequence ID" value="HIR63440.1"/>
    <property type="molecule type" value="Genomic_DNA"/>
</dbReference>
<evidence type="ECO:0000313" key="2">
    <source>
        <dbReference type="EMBL" id="HIR63440.1"/>
    </source>
</evidence>
<reference evidence="2" key="1">
    <citation type="submission" date="2020-10" db="EMBL/GenBank/DDBJ databases">
        <authorList>
            <person name="Gilroy R."/>
        </authorList>
    </citation>
    <scope>NUCLEOTIDE SEQUENCE</scope>
    <source>
        <strain evidence="2">ChiHjej13B12-12457</strain>
    </source>
</reference>
<evidence type="ECO:0000256" key="1">
    <source>
        <dbReference type="SAM" id="Coils"/>
    </source>
</evidence>
<gene>
    <name evidence="2" type="ORF">IAC94_07975</name>
</gene>